<dbReference type="VEuPathDB" id="AmoebaDB:FDP41_012339"/>
<proteinExistence type="inferred from homology"/>
<dbReference type="PANTHER" id="PTHR11240">
    <property type="entry name" value="RIBONUCLEASE T2"/>
    <property type="match status" value="1"/>
</dbReference>
<dbReference type="PROSITE" id="PS51257">
    <property type="entry name" value="PROKAR_LIPOPROTEIN"/>
    <property type="match status" value="1"/>
</dbReference>
<keyword evidence="5" id="KW-0732">Signal</keyword>
<dbReference type="SUPFAM" id="SSF55895">
    <property type="entry name" value="Ribonuclease Rh-like"/>
    <property type="match status" value="1"/>
</dbReference>
<evidence type="ECO:0000313" key="7">
    <source>
        <dbReference type="Proteomes" id="UP000444721"/>
    </source>
</evidence>
<organism evidence="6 7">
    <name type="scientific">Naegleria fowleri</name>
    <name type="common">Brain eating amoeba</name>
    <dbReference type="NCBI Taxonomy" id="5763"/>
    <lineage>
        <taxon>Eukaryota</taxon>
        <taxon>Discoba</taxon>
        <taxon>Heterolobosea</taxon>
        <taxon>Tetramitia</taxon>
        <taxon>Eutetramitia</taxon>
        <taxon>Vahlkampfiidae</taxon>
        <taxon>Naegleria</taxon>
    </lineage>
</organism>
<evidence type="ECO:0000256" key="3">
    <source>
        <dbReference type="PIRSR" id="PIRSR633697-1"/>
    </source>
</evidence>
<dbReference type="GeneID" id="68119554"/>
<gene>
    <name evidence="6" type="ORF">FDP41_012339</name>
</gene>
<dbReference type="GO" id="GO:0003723">
    <property type="term" value="F:RNA binding"/>
    <property type="evidence" value="ECO:0007669"/>
    <property type="project" value="InterPro"/>
</dbReference>
<dbReference type="InterPro" id="IPR033130">
    <property type="entry name" value="RNase_T2_His_AS_2"/>
</dbReference>
<evidence type="ECO:0000313" key="6">
    <source>
        <dbReference type="EMBL" id="KAF0981682.1"/>
    </source>
</evidence>
<feature type="active site" evidence="3">
    <location>
        <position position="152"/>
    </location>
</feature>
<dbReference type="InterPro" id="IPR036430">
    <property type="entry name" value="RNase_T2-like_sf"/>
</dbReference>
<name>A0A6A5C4I1_NAEFO</name>
<dbReference type="VEuPathDB" id="AmoebaDB:NF0122460"/>
<dbReference type="RefSeq" id="XP_044566395.1">
    <property type="nucleotide sequence ID" value="XM_044702847.1"/>
</dbReference>
<feature type="chain" id="PRO_5025441060" evidence="5">
    <location>
        <begin position="19"/>
        <end position="262"/>
    </location>
</feature>
<feature type="active site" evidence="3">
    <location>
        <position position="148"/>
    </location>
</feature>
<evidence type="ECO:0000256" key="4">
    <source>
        <dbReference type="RuleBase" id="RU004328"/>
    </source>
</evidence>
<keyword evidence="2" id="KW-1015">Disulfide bond</keyword>
<feature type="signal peptide" evidence="5">
    <location>
        <begin position="1"/>
        <end position="18"/>
    </location>
</feature>
<evidence type="ECO:0000256" key="5">
    <source>
        <dbReference type="SAM" id="SignalP"/>
    </source>
</evidence>
<dbReference type="InterPro" id="IPR018188">
    <property type="entry name" value="RNase_T2_His_AS_1"/>
</dbReference>
<dbReference type="CDD" id="cd01061">
    <property type="entry name" value="RNase_T2_euk"/>
    <property type="match status" value="1"/>
</dbReference>
<dbReference type="GO" id="GO:0006401">
    <property type="term" value="P:RNA catabolic process"/>
    <property type="evidence" value="ECO:0007669"/>
    <property type="project" value="UniProtKB-ARBA"/>
</dbReference>
<feature type="active site" evidence="3">
    <location>
        <position position="97"/>
    </location>
</feature>
<protein>
    <submittedName>
        <fullName evidence="6">Uncharacterized protein</fullName>
    </submittedName>
</protein>
<dbReference type="PROSITE" id="PS00531">
    <property type="entry name" value="RNASE_T2_2"/>
    <property type="match status" value="1"/>
</dbReference>
<dbReference type="VEuPathDB" id="AmoebaDB:NfTy_039710"/>
<dbReference type="GO" id="GO:0033897">
    <property type="term" value="F:ribonuclease T2 activity"/>
    <property type="evidence" value="ECO:0007669"/>
    <property type="project" value="InterPro"/>
</dbReference>
<dbReference type="OMA" id="PRSKCGE"/>
<dbReference type="InterPro" id="IPR033697">
    <property type="entry name" value="Ribonuclease_T2_eukaryotic"/>
</dbReference>
<dbReference type="Proteomes" id="UP000444721">
    <property type="component" value="Unassembled WGS sequence"/>
</dbReference>
<dbReference type="OrthoDB" id="435754at2759"/>
<evidence type="ECO:0000256" key="1">
    <source>
        <dbReference type="ARBA" id="ARBA00007469"/>
    </source>
</evidence>
<reference evidence="6 7" key="1">
    <citation type="journal article" date="2019" name="Sci. Rep.">
        <title>Nanopore sequencing improves the draft genome of the human pathogenic amoeba Naegleria fowleri.</title>
        <authorList>
            <person name="Liechti N."/>
            <person name="Schurch N."/>
            <person name="Bruggmann R."/>
            <person name="Wittwer M."/>
        </authorList>
    </citation>
    <scope>NUCLEOTIDE SEQUENCE [LARGE SCALE GENOMIC DNA]</scope>
    <source>
        <strain evidence="6 7">ATCC 30894</strain>
    </source>
</reference>
<dbReference type="PANTHER" id="PTHR11240:SF22">
    <property type="entry name" value="RIBONUCLEASE T2"/>
    <property type="match status" value="1"/>
</dbReference>
<accession>A0A6A5C4I1</accession>
<dbReference type="AlphaFoldDB" id="A0A6A5C4I1"/>
<keyword evidence="7" id="KW-1185">Reference proteome</keyword>
<dbReference type="PROSITE" id="PS00530">
    <property type="entry name" value="RNASE_T2_1"/>
    <property type="match status" value="1"/>
</dbReference>
<dbReference type="EMBL" id="VFQX01000013">
    <property type="protein sequence ID" value="KAF0981682.1"/>
    <property type="molecule type" value="Genomic_DNA"/>
</dbReference>
<dbReference type="Pfam" id="PF00445">
    <property type="entry name" value="Ribonuclease_T2"/>
    <property type="match status" value="1"/>
</dbReference>
<comment type="caution">
    <text evidence="6">The sequence shown here is derived from an EMBL/GenBank/DDBJ whole genome shotgun (WGS) entry which is preliminary data.</text>
</comment>
<comment type="similarity">
    <text evidence="1 4">Belongs to the RNase T2 family.</text>
</comment>
<evidence type="ECO:0000256" key="2">
    <source>
        <dbReference type="ARBA" id="ARBA00023157"/>
    </source>
</evidence>
<dbReference type="InterPro" id="IPR001568">
    <property type="entry name" value="RNase_T2-like"/>
</dbReference>
<sequence length="262" mass="30226">MLRLVLLFIISIIVGCSCCFNIVFIEGAQIPLIKSNPLDSFSSSLPRRRDETCTQFANRYEPFDYFLLSIQWPGTACVGRKPNECLVPDFINDFTIHGLWPQFKNPATYPECCFNVTFDIHQLNPIINDMNQNWPSYYHPNDYFWTHEWLKHGTCANVTISQLTYFSNTLRIYSKMHLVDVLKKASIIPSHGSYSKQRMEDTLKNAGFPGVIACTRDKSSIEEVRFCVNRDSLQLMECDQALINDIHTHNPCKDTISYPPIH</sequence>
<dbReference type="Gene3D" id="3.90.730.10">
    <property type="entry name" value="Ribonuclease T2-like"/>
    <property type="match status" value="1"/>
</dbReference>